<gene>
    <name evidence="2" type="ORF">LCGC14_1366000</name>
</gene>
<reference evidence="2" key="1">
    <citation type="journal article" date="2015" name="Nature">
        <title>Complex archaea that bridge the gap between prokaryotes and eukaryotes.</title>
        <authorList>
            <person name="Spang A."/>
            <person name="Saw J.H."/>
            <person name="Jorgensen S.L."/>
            <person name="Zaremba-Niedzwiedzka K."/>
            <person name="Martijn J."/>
            <person name="Lind A.E."/>
            <person name="van Eijk R."/>
            <person name="Schleper C."/>
            <person name="Guy L."/>
            <person name="Ettema T.J."/>
        </authorList>
    </citation>
    <scope>NUCLEOTIDE SEQUENCE</scope>
</reference>
<dbReference type="PROSITE" id="PS50053">
    <property type="entry name" value="UBIQUITIN_2"/>
    <property type="match status" value="1"/>
</dbReference>
<dbReference type="Pfam" id="PF00240">
    <property type="entry name" value="ubiquitin"/>
    <property type="match status" value="1"/>
</dbReference>
<accession>A0A0F9K7A6</accession>
<sequence>MTQYRFRLTGVPPDQAIKLIELDPNNAIADIKKTVQREYKLNPILAIQFIFKGKVLPDQLKFAKIGIHPKKDVITVMATQAGGISIIH</sequence>
<evidence type="ECO:0000313" key="2">
    <source>
        <dbReference type="EMBL" id="KKM77838.1"/>
    </source>
</evidence>
<evidence type="ECO:0000259" key="1">
    <source>
        <dbReference type="PROSITE" id="PS50053"/>
    </source>
</evidence>
<dbReference type="InterPro" id="IPR029071">
    <property type="entry name" value="Ubiquitin-like_domsf"/>
</dbReference>
<proteinExistence type="predicted"/>
<feature type="domain" description="Ubiquitin-like" evidence="1">
    <location>
        <begin position="20"/>
        <end position="82"/>
    </location>
</feature>
<comment type="caution">
    <text evidence="2">The sequence shown here is derived from an EMBL/GenBank/DDBJ whole genome shotgun (WGS) entry which is preliminary data.</text>
</comment>
<name>A0A0F9K7A6_9ZZZZ</name>
<dbReference type="AlphaFoldDB" id="A0A0F9K7A6"/>
<organism evidence="2">
    <name type="scientific">marine sediment metagenome</name>
    <dbReference type="NCBI Taxonomy" id="412755"/>
    <lineage>
        <taxon>unclassified sequences</taxon>
        <taxon>metagenomes</taxon>
        <taxon>ecological metagenomes</taxon>
    </lineage>
</organism>
<dbReference type="EMBL" id="LAZR01008583">
    <property type="protein sequence ID" value="KKM77838.1"/>
    <property type="molecule type" value="Genomic_DNA"/>
</dbReference>
<dbReference type="Gene3D" id="3.10.20.90">
    <property type="entry name" value="Phosphatidylinositol 3-kinase Catalytic Subunit, Chain A, domain 1"/>
    <property type="match status" value="1"/>
</dbReference>
<dbReference type="InterPro" id="IPR000626">
    <property type="entry name" value="Ubiquitin-like_dom"/>
</dbReference>
<protein>
    <recommendedName>
        <fullName evidence="1">Ubiquitin-like domain-containing protein</fullName>
    </recommendedName>
</protein>
<dbReference type="SUPFAM" id="SSF54236">
    <property type="entry name" value="Ubiquitin-like"/>
    <property type="match status" value="1"/>
</dbReference>